<evidence type="ECO:0000313" key="3">
    <source>
        <dbReference type="Proteomes" id="UP000712673"/>
    </source>
</evidence>
<name>A0A937W7A3_UNCTE</name>
<dbReference type="Gene3D" id="1.20.120.450">
    <property type="entry name" value="dinb family like domain"/>
    <property type="match status" value="1"/>
</dbReference>
<dbReference type="GO" id="GO:0046872">
    <property type="term" value="F:metal ion binding"/>
    <property type="evidence" value="ECO:0007669"/>
    <property type="project" value="InterPro"/>
</dbReference>
<comment type="caution">
    <text evidence="2">The sequence shown here is derived from an EMBL/GenBank/DDBJ whole genome shotgun (WGS) entry which is preliminary data.</text>
</comment>
<feature type="domain" description="Mycothiol-dependent maleylpyruvate isomerase metal-binding" evidence="1">
    <location>
        <begin position="13"/>
        <end position="145"/>
    </location>
</feature>
<proteinExistence type="predicted"/>
<evidence type="ECO:0000313" key="2">
    <source>
        <dbReference type="EMBL" id="MBM3226779.1"/>
    </source>
</evidence>
<dbReference type="SUPFAM" id="SSF109854">
    <property type="entry name" value="DinB/YfiT-like putative metalloenzymes"/>
    <property type="match status" value="1"/>
</dbReference>
<dbReference type="EMBL" id="VGLS01001046">
    <property type="protein sequence ID" value="MBM3226779.1"/>
    <property type="molecule type" value="Genomic_DNA"/>
</dbReference>
<accession>A0A937W7A3</accession>
<gene>
    <name evidence="2" type="ORF">FJZ47_23695</name>
</gene>
<organism evidence="2 3">
    <name type="scientific">Tectimicrobiota bacterium</name>
    <dbReference type="NCBI Taxonomy" id="2528274"/>
    <lineage>
        <taxon>Bacteria</taxon>
        <taxon>Pseudomonadati</taxon>
        <taxon>Nitrospinota/Tectimicrobiota group</taxon>
        <taxon>Candidatus Tectimicrobiota</taxon>
    </lineage>
</organism>
<protein>
    <recommendedName>
        <fullName evidence="1">Mycothiol-dependent maleylpyruvate isomerase metal-binding domain-containing protein</fullName>
    </recommendedName>
</protein>
<sequence>MAEAQQIESLIAALDQSVKAGVAYFRGPGSHTTVTVGRWEARHVLCHLVWWHQVTAEGIESVNKGGAPYRIYASVDEMNARAAGRQAGLSIEQLAQRVEQHQASLAQAARACADPNATVLVMGDGSGRSVVQRLEAMTAHWNEHVKELQTLSAA</sequence>
<reference evidence="2" key="1">
    <citation type="submission" date="2019-03" db="EMBL/GenBank/DDBJ databases">
        <title>Lake Tanganyika Metagenome-Assembled Genomes (MAGs).</title>
        <authorList>
            <person name="Tran P."/>
        </authorList>
    </citation>
    <scope>NUCLEOTIDE SEQUENCE</scope>
    <source>
        <strain evidence="2">K_DeepCast_65m_m2_066</strain>
    </source>
</reference>
<dbReference type="Proteomes" id="UP000712673">
    <property type="component" value="Unassembled WGS sequence"/>
</dbReference>
<dbReference type="Pfam" id="PF11716">
    <property type="entry name" value="MDMPI_N"/>
    <property type="match status" value="1"/>
</dbReference>
<evidence type="ECO:0000259" key="1">
    <source>
        <dbReference type="Pfam" id="PF11716"/>
    </source>
</evidence>
<dbReference type="InterPro" id="IPR024344">
    <property type="entry name" value="MDMPI_metal-binding"/>
</dbReference>
<dbReference type="InterPro" id="IPR034660">
    <property type="entry name" value="DinB/YfiT-like"/>
</dbReference>
<dbReference type="AlphaFoldDB" id="A0A937W7A3"/>